<dbReference type="PROSITE" id="PS01358">
    <property type="entry name" value="ZF_RANBP2_1"/>
    <property type="match status" value="2"/>
</dbReference>
<evidence type="ECO:0000256" key="5">
    <source>
        <dbReference type="SAM" id="MobiDB-lite"/>
    </source>
</evidence>
<dbReference type="CDD" id="cd16448">
    <property type="entry name" value="RING-H2"/>
    <property type="match status" value="1"/>
</dbReference>
<evidence type="ECO:0000313" key="8">
    <source>
        <dbReference type="EMBL" id="CAF0769368.1"/>
    </source>
</evidence>
<feature type="compositionally biased region" description="Polar residues" evidence="5">
    <location>
        <begin position="275"/>
        <end position="289"/>
    </location>
</feature>
<feature type="domain" description="RanBP2-type" evidence="7">
    <location>
        <begin position="167"/>
        <end position="196"/>
    </location>
</feature>
<feature type="compositionally biased region" description="Polar residues" evidence="5">
    <location>
        <begin position="2201"/>
        <end position="2216"/>
    </location>
</feature>
<dbReference type="InterPro" id="IPR001841">
    <property type="entry name" value="Znf_RING"/>
</dbReference>
<keyword evidence="2 4" id="KW-0863">Zinc-finger</keyword>
<dbReference type="EMBL" id="CAJNOK010000691">
    <property type="protein sequence ID" value="CAF0769368.1"/>
    <property type="molecule type" value="Genomic_DNA"/>
</dbReference>
<dbReference type="InterPro" id="IPR019261">
    <property type="entry name" value="PARG_cat_microbial"/>
</dbReference>
<dbReference type="GO" id="GO:0008270">
    <property type="term" value="F:zinc ion binding"/>
    <property type="evidence" value="ECO:0007669"/>
    <property type="project" value="UniProtKB-KW"/>
</dbReference>
<dbReference type="EMBL" id="CAJOBA010000691">
    <property type="protein sequence ID" value="CAF3550026.1"/>
    <property type="molecule type" value="Genomic_DNA"/>
</dbReference>
<dbReference type="SUPFAM" id="SSF57850">
    <property type="entry name" value="RING/U-box"/>
    <property type="match status" value="1"/>
</dbReference>
<dbReference type="SMART" id="SM00184">
    <property type="entry name" value="RING"/>
    <property type="match status" value="1"/>
</dbReference>
<proteinExistence type="predicted"/>
<dbReference type="PANTHER" id="PTHR35596:SF1">
    <property type="entry name" value="MICROBIAL-TYPE PARG CATALYTIC DOMAIN-CONTAINING PROTEIN"/>
    <property type="match status" value="1"/>
</dbReference>
<evidence type="ECO:0000313" key="9">
    <source>
        <dbReference type="EMBL" id="CAF3550026.1"/>
    </source>
</evidence>
<dbReference type="InterPro" id="IPR036443">
    <property type="entry name" value="Znf_RanBP2_sf"/>
</dbReference>
<dbReference type="InterPro" id="IPR013083">
    <property type="entry name" value="Znf_RING/FYVE/PHD"/>
</dbReference>
<feature type="compositionally biased region" description="Basic and acidic residues" evidence="5">
    <location>
        <begin position="230"/>
        <end position="240"/>
    </location>
</feature>
<dbReference type="InterPro" id="IPR019406">
    <property type="entry name" value="APLF_PBZ"/>
</dbReference>
<evidence type="ECO:0000259" key="7">
    <source>
        <dbReference type="PROSITE" id="PS50199"/>
    </source>
</evidence>
<dbReference type="Gene3D" id="3.40.220.10">
    <property type="entry name" value="Leucine Aminopeptidase, subunit E, domain 1"/>
    <property type="match status" value="1"/>
</dbReference>
<dbReference type="SUPFAM" id="SSF90209">
    <property type="entry name" value="Ran binding protein zinc finger-like"/>
    <property type="match status" value="1"/>
</dbReference>
<feature type="region of interest" description="Disordered" evidence="5">
    <location>
        <begin position="2183"/>
        <end position="2245"/>
    </location>
</feature>
<dbReference type="SUPFAM" id="SSF52949">
    <property type="entry name" value="Macro domain-like"/>
    <property type="match status" value="1"/>
</dbReference>
<protein>
    <submittedName>
        <fullName evidence="8">Uncharacterized protein</fullName>
    </submittedName>
</protein>
<dbReference type="Proteomes" id="UP000677228">
    <property type="component" value="Unassembled WGS sequence"/>
</dbReference>
<name>A0A8S2CPK0_9BILA</name>
<dbReference type="PROSITE" id="PS50199">
    <property type="entry name" value="ZF_RANBP2_2"/>
    <property type="match status" value="1"/>
</dbReference>
<gene>
    <name evidence="8" type="ORF">OVA965_LOCUS2998</name>
    <name evidence="9" type="ORF">TMI583_LOCUS2997</name>
</gene>
<dbReference type="Proteomes" id="UP000682733">
    <property type="component" value="Unassembled WGS sequence"/>
</dbReference>
<evidence type="ECO:0000259" key="6">
    <source>
        <dbReference type="PROSITE" id="PS50089"/>
    </source>
</evidence>
<evidence type="ECO:0000313" key="10">
    <source>
        <dbReference type="Proteomes" id="UP000677228"/>
    </source>
</evidence>
<keyword evidence="3" id="KW-0862">Zinc</keyword>
<feature type="domain" description="RING-type" evidence="6">
    <location>
        <begin position="12"/>
        <end position="53"/>
    </location>
</feature>
<dbReference type="PROSITE" id="PS50089">
    <property type="entry name" value="ZF_RING_2"/>
    <property type="match status" value="1"/>
</dbReference>
<dbReference type="Pfam" id="PF13639">
    <property type="entry name" value="zf-RING_2"/>
    <property type="match status" value="1"/>
</dbReference>
<evidence type="ECO:0000256" key="1">
    <source>
        <dbReference type="ARBA" id="ARBA00022723"/>
    </source>
</evidence>
<reference evidence="8" key="1">
    <citation type="submission" date="2021-02" db="EMBL/GenBank/DDBJ databases">
        <authorList>
            <person name="Nowell W R."/>
        </authorList>
    </citation>
    <scope>NUCLEOTIDE SEQUENCE</scope>
</reference>
<feature type="compositionally biased region" description="Polar residues" evidence="5">
    <location>
        <begin position="1971"/>
        <end position="2002"/>
    </location>
</feature>
<dbReference type="Gene3D" id="3.30.40.10">
    <property type="entry name" value="Zinc/RING finger domain, C3HC4 (zinc finger)"/>
    <property type="match status" value="1"/>
</dbReference>
<feature type="region of interest" description="Disordered" evidence="5">
    <location>
        <begin position="1971"/>
        <end position="2003"/>
    </location>
</feature>
<feature type="region of interest" description="Disordered" evidence="5">
    <location>
        <begin position="136"/>
        <end position="157"/>
    </location>
</feature>
<dbReference type="Pfam" id="PF10283">
    <property type="entry name" value="zf-CCHH"/>
    <property type="match status" value="1"/>
</dbReference>
<dbReference type="SMART" id="SM00547">
    <property type="entry name" value="ZnF_RBZ"/>
    <property type="match status" value="2"/>
</dbReference>
<evidence type="ECO:0000256" key="3">
    <source>
        <dbReference type="ARBA" id="ARBA00022833"/>
    </source>
</evidence>
<accession>A0A8S2CPK0</accession>
<dbReference type="NCBIfam" id="TIGR02452">
    <property type="entry name" value="TIGR02452 family protein"/>
    <property type="match status" value="1"/>
</dbReference>
<evidence type="ECO:0000256" key="2">
    <source>
        <dbReference type="ARBA" id="ARBA00022771"/>
    </source>
</evidence>
<feature type="region of interest" description="Disordered" evidence="5">
    <location>
        <begin position="221"/>
        <end position="289"/>
    </location>
</feature>
<dbReference type="PANTHER" id="PTHR35596">
    <property type="entry name" value="DUF2263 DOMAIN-CONTAINING PROTEIN"/>
    <property type="match status" value="1"/>
</dbReference>
<comment type="caution">
    <text evidence="8">The sequence shown here is derived from an EMBL/GenBank/DDBJ whole genome shotgun (WGS) entry which is preliminary data.</text>
</comment>
<keyword evidence="1" id="KW-0479">Metal-binding</keyword>
<dbReference type="InterPro" id="IPR012664">
    <property type="entry name" value="CHP02452"/>
</dbReference>
<feature type="compositionally biased region" description="Polar residues" evidence="5">
    <location>
        <begin position="244"/>
        <end position="268"/>
    </location>
</feature>
<feature type="region of interest" description="Disordered" evidence="5">
    <location>
        <begin position="2136"/>
        <end position="2166"/>
    </location>
</feature>
<organism evidence="8 10">
    <name type="scientific">Didymodactylos carnosus</name>
    <dbReference type="NCBI Taxonomy" id="1234261"/>
    <lineage>
        <taxon>Eukaryota</taxon>
        <taxon>Metazoa</taxon>
        <taxon>Spiralia</taxon>
        <taxon>Gnathifera</taxon>
        <taxon>Rotifera</taxon>
        <taxon>Eurotatoria</taxon>
        <taxon>Bdelloidea</taxon>
        <taxon>Philodinida</taxon>
        <taxon>Philodinidae</taxon>
        <taxon>Didymodactylos</taxon>
    </lineage>
</organism>
<evidence type="ECO:0000256" key="4">
    <source>
        <dbReference type="PROSITE-ProRule" id="PRU00322"/>
    </source>
</evidence>
<dbReference type="InterPro" id="IPR001876">
    <property type="entry name" value="Znf_RanBP2"/>
</dbReference>
<sequence length="2245" mass="256752">MATNEENNENLCRICMKPLQRIGELTTDCGHAFHFKCLAQSVQHDNFKCPLCRSDLDSLIDVIIPSHKRSQATVAVACSPEKSVQKWECNRCTFENSSLDALCTVCELGQRPGRDSDPIELTKHQNAQQEAYESFSKFDHTRNTPPSSPSLPPIHENLSAEPEDLELDEKWECNSCEYKNSLSNEKCQMCGAENRNINRETTSSSLTPSDSFESLYSDIATVTPSYSQNRQKEEDEEKYRPRTTHTMSASTTSKFTSETTDYPDQYFTTKKKETPQSPQKQETAKTTVTARGNSLQQTLANVVYAVDLPVELNENEIENAIRASLPNAHQISVVNVKCNLKIGVTTVELKNTADKKKLIDIKTVILAHGPPAQTARFVDEIQLLVYLVIEQKSCSQLEAPSLNEIRHKWNELYHDEESSRDNSTQLLPQLEILTNQFPNIIKAVCLPVSEIVKATEAQVFRLKNGQIVNISVNQCLSYLEDIPSNVDEDLLFCCIATQLNLSEVERIQNSNGCKQKADEAYKALQQNSSLIKLRSSFYIQINPDSKLAVILTSYNDQVTQKWIKMQHVNVKGQPLTRRNEMSLKLVVKPIPKTMSLHTLASHNIFQNCVANITTMGDQAIVELKSKTIYEQCLSRGAIKVDGVNLQIESYKSETALDPSQTTIDSQNWYDTEMLKQKPDIASFNSEHSIFKRKWDAKLWLQHFHRIPNTDRKDFTRRMLRVTVMLNTLSTVRTGKYRLVKDEKESEIVFQRYPMKTVLYTEQSKLFDCQRESISTIKPRFSLTAIEVVNEDCLVAYERLAAEGLNPVLLNMANAVTPGGGYRRGDGAQEENIFRRTNYFVSLDHFLEPDQRHTQNERMKCESNGSLKQLSTNEKMYPVEDFGCIYTSGITIFRKTEANGYEYLSKPIYKVSAIALPAYQAPDLTTDNRLSSKIAVGTRKKIENLFAVAYANNHNCLILSALGCGAFKNPPKHVASIFKTVIEQYAGFFQKIIFAIIDDHNTGGRLNPGGNYIIFRDILDNIKVKPPQQLTPKTTIGPYEITEKSKVKDYIMCNGTPCQSGARCQKLGDDVHCRKYLHPTRCLNGKNCQLLKNKDEDHCLFFMHAIQCKFGGECELLAKNDQEHLNEFLHPDFCSLEGQCTNMSLEHLKKFSHLPLCQCGPQCYKFLTNDREHSKQVRHCKKNCLYGNNCANFHDLEHISNESHPFPTPCPLTPYACSIFIKFQQQNHSSLKSYELEILKLHCVRYSHVCPWGRLCTDHDELHRNNTIHVARKMCPGTIDKCTMLTNDEHLNTYSHTGIRDIRLLCSSSTTECSDRFKKEHCIKYRHGTSEEPLGVTKYFGLNKTISFSRNQKQMIQAIRDHFKNKDIKVPVELQQWIRALQPVHRCNLKIFESILVHGHVMSREYMDYLSKPKFVAQAALQHSRIQRIIDRTKGKTAQKYTQEYVNAIVRKEFNPSRSSVSVPAPAASQLINPVQTTSAQMQSILQPDASDDDEVIDLRTPKQRMSLYFSSNDIEEIYSCTSEIIKASVNLHQKKEGIGHTPDIALETNKHVFSILGPHNGYNYGDIFLVFKRDIMLHPDANFTIQAATTYDSGNAYSWRPWLKNPGNRKEQYKHFHNSKLHCSSNGYDYVVALELMALTGKNKLDDDLKQIIKRWMGADSHQVLEAHLPQLIPLNYIDRIYMPKSVADALSQKSKKYVEAMFGERLQVTDHIMKSPHTTFDSPREKYQKYVNEQLLERLKKRCDKKNNQLYSVPLSGVGTTVSVPGSDFNLKSFILLPLSLKDTYFSTRRPSSSDVVYVYWKALKGDFMFLLTDKPRDARFYLTCYIAPTPSSAQNTHSASELYHSSIHESYSYIHNASPVLHDAILESQLFKAGSNKFHMGCNTNDFIIYCLRFNVQTGDVSLIHVGSNGIYNHSRLQHQFKKQEIDLSQLEYIQIATGSQTVAFQNITIRYEQISELHTSFDQHFDGTNVTSSSSTQNHRDSTATSSPTTHKPTASTSKAQDDSYLMAAIKPLISVYNAFAGQQDTEKRERCRDSHNCLLQYSPNDSKRHNSKYTHPCRFSELCCHIKDKEHSNEYTHEKHNVPNCKRGQQCHDTTNLHHRQQYRHPDLSDFLIPCKDQRECRDKSFLHLQKYSHSSSSTSHHSQHGKYHESSHQTTTSHVHQRSKLDCHYGSDCYNRSEEHRKKYQHPPSTSSPSSFLSHNNSQLTDTSVYSDNDEDDNQQRQSAQQRWQSHHQSHDKDWM</sequence>
<dbReference type="InterPro" id="IPR043472">
    <property type="entry name" value="Macro_dom-like"/>
</dbReference>
<dbReference type="Pfam" id="PF10021">
    <property type="entry name" value="PARG_cat_microb"/>
    <property type="match status" value="1"/>
</dbReference>